<accession>X1RSM2</accession>
<name>X1RSM2_9ZZZZ</name>
<evidence type="ECO:0000313" key="1">
    <source>
        <dbReference type="EMBL" id="GAI83747.1"/>
    </source>
</evidence>
<dbReference type="EMBL" id="BARW01012397">
    <property type="protein sequence ID" value="GAI83747.1"/>
    <property type="molecule type" value="Genomic_DNA"/>
</dbReference>
<gene>
    <name evidence="1" type="ORF">S12H4_23368</name>
</gene>
<protein>
    <submittedName>
        <fullName evidence="1">Uncharacterized protein</fullName>
    </submittedName>
</protein>
<sequence>MNKWQELKGWLKNRKGHGWGSLTISVLLEKMEQLEGEEVRKD</sequence>
<dbReference type="AlphaFoldDB" id="X1RSM2"/>
<proteinExistence type="predicted"/>
<comment type="caution">
    <text evidence="1">The sequence shown here is derived from an EMBL/GenBank/DDBJ whole genome shotgun (WGS) entry which is preliminary data.</text>
</comment>
<reference evidence="1" key="1">
    <citation type="journal article" date="2014" name="Front. Microbiol.">
        <title>High frequency of phylogenetically diverse reductive dehalogenase-homologous genes in deep subseafloor sedimentary metagenomes.</title>
        <authorList>
            <person name="Kawai M."/>
            <person name="Futagami T."/>
            <person name="Toyoda A."/>
            <person name="Takaki Y."/>
            <person name="Nishi S."/>
            <person name="Hori S."/>
            <person name="Arai W."/>
            <person name="Tsubouchi T."/>
            <person name="Morono Y."/>
            <person name="Uchiyama I."/>
            <person name="Ito T."/>
            <person name="Fujiyama A."/>
            <person name="Inagaki F."/>
            <person name="Takami H."/>
        </authorList>
    </citation>
    <scope>NUCLEOTIDE SEQUENCE</scope>
    <source>
        <strain evidence="1">Expedition CK06-06</strain>
    </source>
</reference>
<organism evidence="1">
    <name type="scientific">marine sediment metagenome</name>
    <dbReference type="NCBI Taxonomy" id="412755"/>
    <lineage>
        <taxon>unclassified sequences</taxon>
        <taxon>metagenomes</taxon>
        <taxon>ecological metagenomes</taxon>
    </lineage>
</organism>